<keyword evidence="4" id="KW-1185">Reference proteome</keyword>
<dbReference type="InterPro" id="IPR002213">
    <property type="entry name" value="UDP_glucos_trans"/>
</dbReference>
<dbReference type="GO" id="GO:0008194">
    <property type="term" value="F:UDP-glycosyltransferase activity"/>
    <property type="evidence" value="ECO:0007669"/>
    <property type="project" value="InterPro"/>
</dbReference>
<dbReference type="Proteomes" id="UP000321272">
    <property type="component" value="Chromosome"/>
</dbReference>
<accession>A0A5B8SLS0</accession>
<evidence type="ECO:0000313" key="4">
    <source>
        <dbReference type="Proteomes" id="UP000321272"/>
    </source>
</evidence>
<protein>
    <submittedName>
        <fullName evidence="3">Glycosyltransferase</fullName>
    </submittedName>
</protein>
<keyword evidence="2" id="KW-0328">Glycosyltransferase</keyword>
<dbReference type="Gene3D" id="3.40.50.2000">
    <property type="entry name" value="Glycogen Phosphorylase B"/>
    <property type="match status" value="2"/>
</dbReference>
<proteinExistence type="inferred from homology"/>
<dbReference type="PANTHER" id="PTHR48050:SF13">
    <property type="entry name" value="STEROL 3-BETA-GLUCOSYLTRANSFERASE UGT80A2"/>
    <property type="match status" value="1"/>
</dbReference>
<gene>
    <name evidence="3" type="ORF">FGL86_00505</name>
</gene>
<dbReference type="OrthoDB" id="9805366at2"/>
<dbReference type="GO" id="GO:0017000">
    <property type="term" value="P:antibiotic biosynthetic process"/>
    <property type="evidence" value="ECO:0007669"/>
    <property type="project" value="UniProtKB-ARBA"/>
</dbReference>
<dbReference type="RefSeq" id="WP_147182764.1">
    <property type="nucleotide sequence ID" value="NZ_CP042382.1"/>
</dbReference>
<dbReference type="InterPro" id="IPR050426">
    <property type="entry name" value="Glycosyltransferase_28"/>
</dbReference>
<dbReference type="Pfam" id="PF00201">
    <property type="entry name" value="UDPGT"/>
    <property type="match status" value="1"/>
</dbReference>
<organism evidence="3 4">
    <name type="scientific">Pistricoccus aurantiacus</name>
    <dbReference type="NCBI Taxonomy" id="1883414"/>
    <lineage>
        <taxon>Bacteria</taxon>
        <taxon>Pseudomonadati</taxon>
        <taxon>Pseudomonadota</taxon>
        <taxon>Gammaproteobacteria</taxon>
        <taxon>Oceanospirillales</taxon>
        <taxon>Halomonadaceae</taxon>
        <taxon>Pistricoccus</taxon>
    </lineage>
</organism>
<evidence type="ECO:0000256" key="1">
    <source>
        <dbReference type="ARBA" id="ARBA00022679"/>
    </source>
</evidence>
<evidence type="ECO:0000256" key="2">
    <source>
        <dbReference type="RuleBase" id="RU003718"/>
    </source>
</evidence>
<reference evidence="3 4" key="1">
    <citation type="submission" date="2019-06" db="EMBL/GenBank/DDBJ databases">
        <title>Genome analyses of bacteria isolated from kimchi.</title>
        <authorList>
            <person name="Lee S."/>
            <person name="Ahn S."/>
            <person name="Roh S."/>
        </authorList>
    </citation>
    <scope>NUCLEOTIDE SEQUENCE [LARGE SCALE GENOMIC DNA]</scope>
    <source>
        <strain evidence="3 4">CBA4606</strain>
    </source>
</reference>
<comment type="similarity">
    <text evidence="2">Belongs to the UDP-glycosyltransferase family.</text>
</comment>
<dbReference type="CDD" id="cd03784">
    <property type="entry name" value="GT1_Gtf-like"/>
    <property type="match status" value="1"/>
</dbReference>
<dbReference type="KEGG" id="paur:FGL86_00505"/>
<dbReference type="PANTHER" id="PTHR48050">
    <property type="entry name" value="STEROL 3-BETA-GLUCOSYLTRANSFERASE"/>
    <property type="match status" value="1"/>
</dbReference>
<dbReference type="AlphaFoldDB" id="A0A5B8SLS0"/>
<dbReference type="SUPFAM" id="SSF53756">
    <property type="entry name" value="UDP-Glycosyltransferase/glycogen phosphorylase"/>
    <property type="match status" value="1"/>
</dbReference>
<keyword evidence="1 2" id="KW-0808">Transferase</keyword>
<name>A0A5B8SLS0_9GAMM</name>
<dbReference type="PROSITE" id="PS00375">
    <property type="entry name" value="UDPGT"/>
    <property type="match status" value="1"/>
</dbReference>
<dbReference type="EMBL" id="CP042382">
    <property type="protein sequence ID" value="QEA37696.1"/>
    <property type="molecule type" value="Genomic_DNA"/>
</dbReference>
<sequence length="434" mass="47041">MAKHIGVIAPALPSHFSALQALACELIERGHRVTFLHQPEASRWLSDSRIGFQPLGESSHPPGSLDETLRLAANPGGPLGLKRLIQDMSRTTEMLCREAPKAIETLQIDALLCDQMEAAGGLVGEAMGLPYISVACALPINREPGLPLPVMPMSYQDDPRRQRIYAGSERVYDDLMNPLRRVVARHAAAFGLSPREGLHECLSPYAQISQTVSGFDFPRRALPKDFYHVGPLRAAPTEEPDLAIPIAQDRPLVFASLGTLQGHRFGVFRRIARACRRIEVQLLLAHCGGLNSNQEQVLEREGATWVRDFVPQRAALARANAVVSHGGLNTVMDALLAHTPILVLPLAFDQPGVAARVVHAGVGLKASARFSNQRALSDKLETLLTYSRFAHPLERLSDEVKAAGGVPRAATIVEKVIDGDPAISPHASAHESLA</sequence>
<evidence type="ECO:0000313" key="3">
    <source>
        <dbReference type="EMBL" id="QEA37696.1"/>
    </source>
</evidence>
<dbReference type="InterPro" id="IPR035595">
    <property type="entry name" value="UDP_glycos_trans_CS"/>
</dbReference>